<dbReference type="InterPro" id="IPR043502">
    <property type="entry name" value="DNA/RNA_pol_sf"/>
</dbReference>
<sequence>MQGSMVEPTDIPSASVPRNLLHPSHSLPIKVSSISTTNENKGVSITRSHEVHGKSSTDGTSSTAGKSGNLSLDALAKAKKALQIEGEIRSSPNRPSRQVEKEVGQRDEFTLVTRKKRELVSVRDRGKSLEVTMPDSFGSLLEVGDADKWALTIVESSPLPIQVKCKAVFDFLGSSSVGFCCLLETRVRESNFETVSRRFGNSWDFSYSYSNSDLGRIWVMWKKNRFSFSTRVVDKQFVTRTLDLLFGVCVEVFCVYASNSNIERRLLWRQLVEITSGWSSPGVVMGDFIAIIVHSEAFEEAPIQGEMENFDLAIRDADLIEPLVQVNDDWLYAWPNLLVNVLSWGISDHSPILFYPSFQQNRRVASFRFFNHWVEDHSFTKVVPRMWGRHEGVSPLVSFMRNLQRFKPILHRHFGLATEAFWMAVRLEKASLCQKSRIRWLKLGDQNMTFFHRSLAVNYFRNSLGSQEIGYRELSPWIDHIVQFRWSKECYQALQVPISHEEVRRVLFSMDSGKAPGPDGFSVGLFKGVNATVVTLIPKRCGAERMEEFRPISCCNVIYKCISKILADRLRVWLPTFISVRGYHLNSGKPHCTLKVDLQKAYDSINWDFLFGLLIAISTPLKFVSWIKACMTSPMFSIMINGSLEGFFHGRKGVRQGNPLSPFFFVMVMDVFSRMLNKPPQGFQFHQCCEKVKLTRLTFADDLMIFCVADEPSLSFVRETLQKFGELLGLYANLGKISIFVAGSTNEVASRLAANMGFILGNLPVRYLSLPLLTGRLRPSDCAPLIQRITSRIRSWNARVLSFAGRFQLVRSVFRSLQVYWASVFVLPSCVHNKVDKILRSYLWRVRDGPSWNITSTLKILWLLTSLSSLWVAWVEAYILKRKSLWAVDSGVCRSWCLRAILRKRDSLKYHVWIEVGDGSSCRVWLDPWLQGVPILEQVGERVLYDAASRREARLSEFIGPDGEWQWPRVSIELIDLWDRVQAVRPCLSVRDRWVWVPGHQGGFSIASALDTIRPRGGRVRWVGLLWGGGNVPKHSFCAWLTIKNKLGTRDRLHRWDSSVPMSFILCQGGVESRDHLFFSCPFGRDVWSRVLQVMASSHRIRYWGVELSWICHQGIGISVRRKLWRVLLCATTYFIWKEWNHRLHGGQARHLILIFQFICTCIRARVVSWREDTHLLI</sequence>
<dbReference type="Proteomes" id="UP000321947">
    <property type="component" value="Unassembled WGS sequence"/>
</dbReference>
<evidence type="ECO:0000313" key="4">
    <source>
        <dbReference type="EMBL" id="TYK15441.1"/>
    </source>
</evidence>
<organism evidence="3 5">
    <name type="scientific">Cucumis melo var. makuwa</name>
    <name type="common">Oriental melon</name>
    <dbReference type="NCBI Taxonomy" id="1194695"/>
    <lineage>
        <taxon>Eukaryota</taxon>
        <taxon>Viridiplantae</taxon>
        <taxon>Streptophyta</taxon>
        <taxon>Embryophyta</taxon>
        <taxon>Tracheophyta</taxon>
        <taxon>Spermatophyta</taxon>
        <taxon>Magnoliopsida</taxon>
        <taxon>eudicotyledons</taxon>
        <taxon>Gunneridae</taxon>
        <taxon>Pentapetalae</taxon>
        <taxon>rosids</taxon>
        <taxon>fabids</taxon>
        <taxon>Cucurbitales</taxon>
        <taxon>Cucurbitaceae</taxon>
        <taxon>Benincaseae</taxon>
        <taxon>Cucumis</taxon>
    </lineage>
</organism>
<evidence type="ECO:0000259" key="2">
    <source>
        <dbReference type="PROSITE" id="PS50878"/>
    </source>
</evidence>
<feature type="compositionally biased region" description="Polar residues" evidence="1">
    <location>
        <begin position="32"/>
        <end position="46"/>
    </location>
</feature>
<dbReference type="PROSITE" id="PS50878">
    <property type="entry name" value="RT_POL"/>
    <property type="match status" value="1"/>
</dbReference>
<evidence type="ECO:0000313" key="5">
    <source>
        <dbReference type="Proteomes" id="UP000321393"/>
    </source>
</evidence>
<dbReference type="PANTHER" id="PTHR33116:SF78">
    <property type="entry name" value="OS12G0587133 PROTEIN"/>
    <property type="match status" value="1"/>
</dbReference>
<evidence type="ECO:0000313" key="6">
    <source>
        <dbReference type="Proteomes" id="UP000321947"/>
    </source>
</evidence>
<dbReference type="Pfam" id="PF00078">
    <property type="entry name" value="RVT_1"/>
    <property type="match status" value="1"/>
</dbReference>
<dbReference type="Gene3D" id="3.60.10.10">
    <property type="entry name" value="Endonuclease/exonuclease/phosphatase"/>
    <property type="match status" value="1"/>
</dbReference>
<dbReference type="Pfam" id="PF13966">
    <property type="entry name" value="zf-RVT"/>
    <property type="match status" value="1"/>
</dbReference>
<dbReference type="EMBL" id="SSTE01016125">
    <property type="protein sequence ID" value="KAA0042317.1"/>
    <property type="molecule type" value="Genomic_DNA"/>
</dbReference>
<accession>A0A5A7TKU4</accession>
<dbReference type="OrthoDB" id="1409536at2759"/>
<feature type="compositionally biased region" description="Basic and acidic residues" evidence="1">
    <location>
        <begin position="97"/>
        <end position="106"/>
    </location>
</feature>
<evidence type="ECO:0000313" key="3">
    <source>
        <dbReference type="EMBL" id="KAA0042317.1"/>
    </source>
</evidence>
<gene>
    <name evidence="4" type="ORF">E5676_scaffold477G00080</name>
    <name evidence="3" type="ORF">E6C27_scaffold795G00080</name>
</gene>
<dbReference type="SUPFAM" id="SSF56672">
    <property type="entry name" value="DNA/RNA polymerases"/>
    <property type="match status" value="1"/>
</dbReference>
<dbReference type="InterPro" id="IPR000477">
    <property type="entry name" value="RT_dom"/>
</dbReference>
<comment type="caution">
    <text evidence="3">The sequence shown here is derived from an EMBL/GenBank/DDBJ whole genome shotgun (WGS) entry which is preliminary data.</text>
</comment>
<dbReference type="SUPFAM" id="SSF56219">
    <property type="entry name" value="DNase I-like"/>
    <property type="match status" value="1"/>
</dbReference>
<dbReference type="PANTHER" id="PTHR33116">
    <property type="entry name" value="REVERSE TRANSCRIPTASE ZINC-BINDING DOMAIN-CONTAINING PROTEIN-RELATED-RELATED"/>
    <property type="match status" value="1"/>
</dbReference>
<name>A0A5A7TKU4_CUCMM</name>
<dbReference type="EMBL" id="SSTD01008482">
    <property type="protein sequence ID" value="TYK15441.1"/>
    <property type="molecule type" value="Genomic_DNA"/>
</dbReference>
<keyword evidence="3" id="KW-0808">Transferase</keyword>
<keyword evidence="3" id="KW-0548">Nucleotidyltransferase</keyword>
<dbReference type="Proteomes" id="UP000321393">
    <property type="component" value="Unassembled WGS sequence"/>
</dbReference>
<dbReference type="InterPro" id="IPR026960">
    <property type="entry name" value="RVT-Znf"/>
</dbReference>
<dbReference type="GO" id="GO:0003964">
    <property type="term" value="F:RNA-directed DNA polymerase activity"/>
    <property type="evidence" value="ECO:0007669"/>
    <property type="project" value="UniProtKB-KW"/>
</dbReference>
<dbReference type="AlphaFoldDB" id="A0A5A7TKU4"/>
<feature type="compositionally biased region" description="Polar residues" evidence="1">
    <location>
        <begin position="56"/>
        <end position="68"/>
    </location>
</feature>
<dbReference type="CDD" id="cd01650">
    <property type="entry name" value="RT_nLTR_like"/>
    <property type="match status" value="1"/>
</dbReference>
<evidence type="ECO:0000256" key="1">
    <source>
        <dbReference type="SAM" id="MobiDB-lite"/>
    </source>
</evidence>
<protein>
    <submittedName>
        <fullName evidence="3">Non-LTR retroelement reverse transcriptase-like protein</fullName>
    </submittedName>
</protein>
<feature type="region of interest" description="Disordered" evidence="1">
    <location>
        <begin position="87"/>
        <end position="106"/>
    </location>
</feature>
<proteinExistence type="predicted"/>
<feature type="domain" description="Reverse transcriptase" evidence="2">
    <location>
        <begin position="518"/>
        <end position="760"/>
    </location>
</feature>
<feature type="region of interest" description="Disordered" evidence="1">
    <location>
        <begin position="1"/>
        <end position="68"/>
    </location>
</feature>
<keyword evidence="3" id="KW-0695">RNA-directed DNA polymerase</keyword>
<dbReference type="InterPro" id="IPR036691">
    <property type="entry name" value="Endo/exonu/phosph_ase_sf"/>
</dbReference>
<reference evidence="5 6" key="1">
    <citation type="submission" date="2019-08" db="EMBL/GenBank/DDBJ databases">
        <title>Draft genome sequences of two oriental melons (Cucumis melo L. var makuwa).</title>
        <authorList>
            <person name="Kwon S.-Y."/>
        </authorList>
    </citation>
    <scope>NUCLEOTIDE SEQUENCE [LARGE SCALE GENOMIC DNA]</scope>
    <source>
        <strain evidence="6">cv. Chang Bougi</strain>
        <strain evidence="5">cv. SW 3</strain>
        <tissue evidence="3">Leaf</tissue>
    </source>
</reference>